<name>A0A6J2XKD3_SITOR</name>
<evidence type="ECO:0000313" key="2">
    <source>
        <dbReference type="Proteomes" id="UP000504635"/>
    </source>
</evidence>
<gene>
    <name evidence="3" type="primary">LOC115878906</name>
</gene>
<proteinExistence type="predicted"/>
<dbReference type="KEGG" id="soy:115878906"/>
<dbReference type="GO" id="GO:0003824">
    <property type="term" value="F:catalytic activity"/>
    <property type="evidence" value="ECO:0007669"/>
    <property type="project" value="InterPro"/>
</dbReference>
<reference evidence="3" key="1">
    <citation type="submission" date="2025-08" db="UniProtKB">
        <authorList>
            <consortium name="RefSeq"/>
        </authorList>
    </citation>
    <scope>IDENTIFICATION</scope>
    <source>
        <tissue evidence="3">Gonads</tissue>
    </source>
</reference>
<protein>
    <submittedName>
        <fullName evidence="3">Uncharacterized protein LOC115878906</fullName>
    </submittedName>
</protein>
<dbReference type="InParanoid" id="A0A6J2XKD3"/>
<dbReference type="Gene3D" id="3.60.10.10">
    <property type="entry name" value="Endonuclease/exonuclease/phosphatase"/>
    <property type="match status" value="1"/>
</dbReference>
<dbReference type="OrthoDB" id="6769838at2759"/>
<dbReference type="InterPro" id="IPR052560">
    <property type="entry name" value="RdDP_mobile_element"/>
</dbReference>
<evidence type="ECO:0000313" key="3">
    <source>
        <dbReference type="RefSeq" id="XP_030751375.1"/>
    </source>
</evidence>
<dbReference type="Proteomes" id="UP000504635">
    <property type="component" value="Unplaced"/>
</dbReference>
<accession>A0A6J2XKD3</accession>
<sequence>MLLSSTSKKITHDIEVLTIESGSFTISSVYKPPGQNLDLSMPGHFNNQKTQFVVSDFNCHSTTWGYGETGSNGQLLEQWAEATSLSLLHDPKLPCSFNRKIWKRGYNPDNCFVSRNIHDTCCKNVYNAIPKTQHRPIGIQVYSTIKTTKISFRRRFNFMKARWPEYSQVLDEEITNLAPTPSNYHIFVESLRKISRRYIPRGCRQHYIPGLSNASRDTLEQYEQLFAEDPFSDQTITCGTALMTALSEAREKKWVETLDRMDMSHSSKIAWNLIKKLDGDPKLSKAPANVTPNQVANQLLLNGKFNSKRQKTKIKRLIPTENTNFQKSFTMKELNNGINTMKNGKAAGNDDMCVEQIKNVGPGTKEWILKLFNVCRETFQIPKLWRKSKALLKPGKIQSLRKATDPYPSFAICLSSTKD</sequence>
<organism evidence="2 3">
    <name type="scientific">Sitophilus oryzae</name>
    <name type="common">Rice weevil</name>
    <name type="synonym">Curculio oryzae</name>
    <dbReference type="NCBI Taxonomy" id="7048"/>
    <lineage>
        <taxon>Eukaryota</taxon>
        <taxon>Metazoa</taxon>
        <taxon>Ecdysozoa</taxon>
        <taxon>Arthropoda</taxon>
        <taxon>Hexapoda</taxon>
        <taxon>Insecta</taxon>
        <taxon>Pterygota</taxon>
        <taxon>Neoptera</taxon>
        <taxon>Endopterygota</taxon>
        <taxon>Coleoptera</taxon>
        <taxon>Polyphaga</taxon>
        <taxon>Cucujiformia</taxon>
        <taxon>Curculionidae</taxon>
        <taxon>Dryophthorinae</taxon>
        <taxon>Sitophilus</taxon>
    </lineage>
</organism>
<dbReference type="InterPro" id="IPR005135">
    <property type="entry name" value="Endo/exonuclease/phosphatase"/>
</dbReference>
<dbReference type="PANTHER" id="PTHR36688:SF1">
    <property type="entry name" value="ENDONUCLEASE_EXONUCLEASE_PHOSPHATASE DOMAIN-CONTAINING PROTEIN"/>
    <property type="match status" value="1"/>
</dbReference>
<evidence type="ECO:0000259" key="1">
    <source>
        <dbReference type="Pfam" id="PF14529"/>
    </source>
</evidence>
<dbReference type="InterPro" id="IPR036691">
    <property type="entry name" value="Endo/exonu/phosph_ase_sf"/>
</dbReference>
<dbReference type="SUPFAM" id="SSF56219">
    <property type="entry name" value="DNase I-like"/>
    <property type="match status" value="1"/>
</dbReference>
<dbReference type="GeneID" id="115878906"/>
<dbReference type="PANTHER" id="PTHR36688">
    <property type="entry name" value="ENDO/EXONUCLEASE/PHOSPHATASE DOMAIN-CONTAINING PROTEIN"/>
    <property type="match status" value="1"/>
</dbReference>
<dbReference type="Pfam" id="PF14529">
    <property type="entry name" value="Exo_endo_phos_2"/>
    <property type="match status" value="1"/>
</dbReference>
<dbReference type="RefSeq" id="XP_030751375.1">
    <property type="nucleotide sequence ID" value="XM_030895515.1"/>
</dbReference>
<dbReference type="AlphaFoldDB" id="A0A6J2XKD3"/>
<feature type="domain" description="Endonuclease/exonuclease/phosphatase" evidence="1">
    <location>
        <begin position="25"/>
        <end position="124"/>
    </location>
</feature>
<keyword evidence="2" id="KW-1185">Reference proteome</keyword>